<dbReference type="Gene3D" id="3.30.565.10">
    <property type="entry name" value="Histidine kinase-like ATPase, C-terminal domain"/>
    <property type="match status" value="1"/>
</dbReference>
<comment type="caution">
    <text evidence="1">The sequence shown here is derived from an EMBL/GenBank/DDBJ whole genome shotgun (WGS) entry which is preliminary data.</text>
</comment>
<protein>
    <submittedName>
        <fullName evidence="1">Uncharacterized protein</fullName>
    </submittedName>
</protein>
<accession>A0ABR8IK26</accession>
<name>A0ABR8IK26_APHFL</name>
<sequence>MFDSIEWPDLPRLFKRIYRAESDPSGNIEGSGLKLAIAYKIVHLHRGTICVTS</sequence>
<gene>
    <name evidence="1" type="ORF">H6G43_00075</name>
</gene>
<keyword evidence="2" id="KW-1185">Reference proteome</keyword>
<reference evidence="1 2" key="1">
    <citation type="journal article" date="2020" name="ISME J.">
        <title>Comparative genomics reveals insights into cyanobacterial evolution and habitat adaptation.</title>
        <authorList>
            <person name="Chen M.Y."/>
            <person name="Teng W.K."/>
            <person name="Zhao L."/>
            <person name="Hu C.X."/>
            <person name="Zhou Y.K."/>
            <person name="Han B.P."/>
            <person name="Song L.R."/>
            <person name="Shu W.S."/>
        </authorList>
    </citation>
    <scope>NUCLEOTIDE SEQUENCE [LARGE SCALE GENOMIC DNA]</scope>
    <source>
        <strain evidence="1 2">FACHB-1249</strain>
    </source>
</reference>
<dbReference type="RefSeq" id="WP_190384700.1">
    <property type="nucleotide sequence ID" value="NZ_JACJTM010000001.1"/>
</dbReference>
<dbReference type="GeneID" id="78220005"/>
<proteinExistence type="predicted"/>
<dbReference type="Proteomes" id="UP000660270">
    <property type="component" value="Unassembled WGS sequence"/>
</dbReference>
<dbReference type="SUPFAM" id="SSF55874">
    <property type="entry name" value="ATPase domain of HSP90 chaperone/DNA topoisomerase II/histidine kinase"/>
    <property type="match status" value="1"/>
</dbReference>
<evidence type="ECO:0000313" key="1">
    <source>
        <dbReference type="EMBL" id="MBD2683670.1"/>
    </source>
</evidence>
<dbReference type="EMBL" id="JACJTM010000001">
    <property type="protein sequence ID" value="MBD2683670.1"/>
    <property type="molecule type" value="Genomic_DNA"/>
</dbReference>
<evidence type="ECO:0000313" key="2">
    <source>
        <dbReference type="Proteomes" id="UP000660270"/>
    </source>
</evidence>
<dbReference type="InterPro" id="IPR036890">
    <property type="entry name" value="HATPase_C_sf"/>
</dbReference>
<organism evidence="1 2">
    <name type="scientific">Aphanizomenon flos-aquae FACHB-1249</name>
    <dbReference type="NCBI Taxonomy" id="2692889"/>
    <lineage>
        <taxon>Bacteria</taxon>
        <taxon>Bacillati</taxon>
        <taxon>Cyanobacteriota</taxon>
        <taxon>Cyanophyceae</taxon>
        <taxon>Nostocales</taxon>
        <taxon>Aphanizomenonaceae</taxon>
        <taxon>Aphanizomenon</taxon>
    </lineage>
</organism>